<dbReference type="PANTHER" id="PTHR43162:SF1">
    <property type="entry name" value="PRESTALK A DIFFERENTIATION PROTEIN A"/>
    <property type="match status" value="1"/>
</dbReference>
<dbReference type="SUPFAM" id="SSF51735">
    <property type="entry name" value="NAD(P)-binding Rossmann-fold domains"/>
    <property type="match status" value="1"/>
</dbReference>
<sequence>MSKLLVTGSTGQLGRPTTAALRAAGVDVLGLTRSGGPGAVAHDLRTRRGLDEAIQGVDTIVHLASTNGRQDVEMARNLTDSARRAGVAHLVLISIVGIDETPLRFYRDRVEIERIALASGVPLTIQRATQFHSLIDMIFSVQKLPMIFVPRWRVQPIAVEDVARRLAELAVGAPQGRVDDISGPEQHSMRDLHTFWKQATGSRRPAVMVHLPGRFFAAYDAGANLVPGPGYGTKTFESYLQEKYR</sequence>
<name>A0A927N711_9ACTN</name>
<evidence type="ECO:0000313" key="3">
    <source>
        <dbReference type="Proteomes" id="UP000638648"/>
    </source>
</evidence>
<evidence type="ECO:0000259" key="1">
    <source>
        <dbReference type="Pfam" id="PF13460"/>
    </source>
</evidence>
<feature type="domain" description="NAD(P)-binding" evidence="1">
    <location>
        <begin position="8"/>
        <end position="105"/>
    </location>
</feature>
<comment type="caution">
    <text evidence="2">The sequence shown here is derived from an EMBL/GenBank/DDBJ whole genome shotgun (WGS) entry which is preliminary data.</text>
</comment>
<dbReference type="Gene3D" id="3.40.50.720">
    <property type="entry name" value="NAD(P)-binding Rossmann-like Domain"/>
    <property type="match status" value="1"/>
</dbReference>
<dbReference type="Pfam" id="PF13460">
    <property type="entry name" value="NAD_binding_10"/>
    <property type="match status" value="1"/>
</dbReference>
<reference evidence="2" key="1">
    <citation type="submission" date="2020-10" db="EMBL/GenBank/DDBJ databases">
        <title>Sequencing the genomes of 1000 actinobacteria strains.</title>
        <authorList>
            <person name="Klenk H.-P."/>
        </authorList>
    </citation>
    <scope>NUCLEOTIDE SEQUENCE</scope>
    <source>
        <strain evidence="2">DSM 45354</strain>
    </source>
</reference>
<dbReference type="AlphaFoldDB" id="A0A927N711"/>
<dbReference type="RefSeq" id="WP_192753196.1">
    <property type="nucleotide sequence ID" value="NZ_BAABJL010000163.1"/>
</dbReference>
<dbReference type="InterPro" id="IPR016040">
    <property type="entry name" value="NAD(P)-bd_dom"/>
</dbReference>
<dbReference type="EMBL" id="JADBEM010000001">
    <property type="protein sequence ID" value="MBE1609655.1"/>
    <property type="molecule type" value="Genomic_DNA"/>
</dbReference>
<protein>
    <submittedName>
        <fullName evidence="2">Uncharacterized protein YbjT (DUF2867 family)</fullName>
    </submittedName>
</protein>
<dbReference type="InterPro" id="IPR051604">
    <property type="entry name" value="Ergot_Alk_Oxidoreductase"/>
</dbReference>
<organism evidence="2 3">
    <name type="scientific">Actinopolymorpha pittospori</name>
    <dbReference type="NCBI Taxonomy" id="648752"/>
    <lineage>
        <taxon>Bacteria</taxon>
        <taxon>Bacillati</taxon>
        <taxon>Actinomycetota</taxon>
        <taxon>Actinomycetes</taxon>
        <taxon>Propionibacteriales</taxon>
        <taxon>Actinopolymorphaceae</taxon>
        <taxon>Actinopolymorpha</taxon>
    </lineage>
</organism>
<keyword evidence="3" id="KW-1185">Reference proteome</keyword>
<gene>
    <name evidence="2" type="ORF">HEB94_006503</name>
</gene>
<dbReference type="PANTHER" id="PTHR43162">
    <property type="match status" value="1"/>
</dbReference>
<dbReference type="Proteomes" id="UP000638648">
    <property type="component" value="Unassembled WGS sequence"/>
</dbReference>
<evidence type="ECO:0000313" key="2">
    <source>
        <dbReference type="EMBL" id="MBE1609655.1"/>
    </source>
</evidence>
<proteinExistence type="predicted"/>
<accession>A0A927N711</accession>
<dbReference type="InterPro" id="IPR036291">
    <property type="entry name" value="NAD(P)-bd_dom_sf"/>
</dbReference>